<dbReference type="InterPro" id="IPR017927">
    <property type="entry name" value="FAD-bd_FR_type"/>
</dbReference>
<keyword evidence="2 11" id="KW-0813">Transport</keyword>
<evidence type="ECO:0000256" key="1">
    <source>
        <dbReference type="ARBA" id="ARBA00006422"/>
    </source>
</evidence>
<comment type="similarity">
    <text evidence="1 11">Belongs to the PyrK family.</text>
</comment>
<dbReference type="PANTHER" id="PTHR43513:SF3">
    <property type="entry name" value="DIHYDROOROTATE DEHYDROGENASE B (NAD(+)), ELECTRON TRANSFER SUBUNIT-RELATED"/>
    <property type="match status" value="1"/>
</dbReference>
<feature type="binding site" evidence="11 13">
    <location>
        <position position="225"/>
    </location>
    <ligand>
        <name>[2Fe-2S] cluster</name>
        <dbReference type="ChEBI" id="CHEBI:190135"/>
    </ligand>
</feature>
<keyword evidence="10 11" id="KW-0411">Iron-sulfur</keyword>
<dbReference type="Pfam" id="PF10418">
    <property type="entry name" value="DHODB_Fe-S_bind"/>
    <property type="match status" value="1"/>
</dbReference>
<evidence type="ECO:0000313" key="16">
    <source>
        <dbReference type="Proteomes" id="UP000190852"/>
    </source>
</evidence>
<dbReference type="UniPathway" id="UPA00070">
    <property type="reaction ID" value="UER00945"/>
</dbReference>
<comment type="cofactor">
    <cofactor evidence="11">
        <name>[2Fe-2S] cluster</name>
        <dbReference type="ChEBI" id="CHEBI:190135"/>
    </cofactor>
    <text evidence="11">Binds 1 [2Fe-2S] cluster per subunit.</text>
</comment>
<evidence type="ECO:0000256" key="5">
    <source>
        <dbReference type="ARBA" id="ARBA00022723"/>
    </source>
</evidence>
<dbReference type="AlphaFoldDB" id="A0A1T5C5X4"/>
<comment type="subunit">
    <text evidence="11">Heterotetramer of 2 PyrK and 2 PyrD type B subunits.</text>
</comment>
<reference evidence="16" key="1">
    <citation type="submission" date="2017-02" db="EMBL/GenBank/DDBJ databases">
        <authorList>
            <person name="Varghese N."/>
            <person name="Submissions S."/>
        </authorList>
    </citation>
    <scope>NUCLEOTIDE SEQUENCE [LARGE SCALE GENOMIC DNA]</scope>
    <source>
        <strain evidence="16">DSM 24967</strain>
    </source>
</reference>
<dbReference type="InterPro" id="IPR017938">
    <property type="entry name" value="Riboflavin_synthase-like_b-brl"/>
</dbReference>
<gene>
    <name evidence="11" type="primary">pyrK</name>
    <name evidence="15" type="ORF">SAMN05660349_01713</name>
</gene>
<dbReference type="Proteomes" id="UP000190852">
    <property type="component" value="Unassembled WGS sequence"/>
</dbReference>
<feature type="binding site" evidence="12">
    <location>
        <begin position="71"/>
        <end position="73"/>
    </location>
    <ligand>
        <name>FAD</name>
        <dbReference type="ChEBI" id="CHEBI:57692"/>
    </ligand>
</feature>
<evidence type="ECO:0000256" key="4">
    <source>
        <dbReference type="ARBA" id="ARBA00022714"/>
    </source>
</evidence>
<evidence type="ECO:0000256" key="10">
    <source>
        <dbReference type="ARBA" id="ARBA00023014"/>
    </source>
</evidence>
<evidence type="ECO:0000256" key="13">
    <source>
        <dbReference type="PIRSR" id="PIRSR006816-2"/>
    </source>
</evidence>
<evidence type="ECO:0000256" key="6">
    <source>
        <dbReference type="ARBA" id="ARBA00022827"/>
    </source>
</evidence>
<dbReference type="PANTHER" id="PTHR43513">
    <property type="entry name" value="DIHYDROOROTATE DEHYDROGENASE B (NAD(+)), ELECTRON TRANSFER SUBUNIT"/>
    <property type="match status" value="1"/>
</dbReference>
<keyword evidence="16" id="KW-1185">Reference proteome</keyword>
<keyword evidence="5 11" id="KW-0479">Metal-binding</keyword>
<feature type="binding site" evidence="11 13">
    <location>
        <position position="233"/>
    </location>
    <ligand>
        <name>[2Fe-2S] cluster</name>
        <dbReference type="ChEBI" id="CHEBI:190135"/>
    </ligand>
</feature>
<evidence type="ECO:0000256" key="12">
    <source>
        <dbReference type="PIRSR" id="PIRSR006816-1"/>
    </source>
</evidence>
<dbReference type="InterPro" id="IPR023455">
    <property type="entry name" value="Dihydroorotate_DHASE_ETsu"/>
</dbReference>
<evidence type="ECO:0000256" key="7">
    <source>
        <dbReference type="ARBA" id="ARBA00022975"/>
    </source>
</evidence>
<evidence type="ECO:0000256" key="11">
    <source>
        <dbReference type="HAMAP-Rule" id="MF_01211"/>
    </source>
</evidence>
<dbReference type="Gene3D" id="2.10.240.10">
    <property type="entry name" value="Dihydroorotate dehydrogenase, electron transfer subunit"/>
    <property type="match status" value="1"/>
</dbReference>
<dbReference type="GO" id="GO:0009055">
    <property type="term" value="F:electron transfer activity"/>
    <property type="evidence" value="ECO:0007669"/>
    <property type="project" value="UniProtKB-UniRule"/>
</dbReference>
<dbReference type="GO" id="GO:0044205">
    <property type="term" value="P:'de novo' UMP biosynthetic process"/>
    <property type="evidence" value="ECO:0007669"/>
    <property type="project" value="UniProtKB-UniRule"/>
</dbReference>
<dbReference type="Gene3D" id="2.40.30.10">
    <property type="entry name" value="Translation factors"/>
    <property type="match status" value="1"/>
</dbReference>
<dbReference type="Gene3D" id="3.40.50.80">
    <property type="entry name" value="Nucleotide-binding domain of ferredoxin-NADP reductase (FNR) module"/>
    <property type="match status" value="1"/>
</dbReference>
<dbReference type="GO" id="GO:0046872">
    <property type="term" value="F:metal ion binding"/>
    <property type="evidence" value="ECO:0007669"/>
    <property type="project" value="UniProtKB-KW"/>
</dbReference>
<keyword evidence="3 11" id="KW-0285">Flavoprotein</keyword>
<name>A0A1T5C5X4_9BACT</name>
<dbReference type="InterPro" id="IPR039261">
    <property type="entry name" value="FNR_nucleotide-bd"/>
</dbReference>
<comment type="pathway">
    <text evidence="11">Pyrimidine metabolism; UMP biosynthesis via de novo pathway; orotate from (S)-dihydroorotate (NAD(+) route): step 1/1.</text>
</comment>
<dbReference type="RefSeq" id="WP_068183785.1">
    <property type="nucleotide sequence ID" value="NZ_FUYQ01000010.1"/>
</dbReference>
<keyword evidence="9 11" id="KW-0408">Iron</keyword>
<organism evidence="15 16">
    <name type="scientific">Parabacteroides chartae</name>
    <dbReference type="NCBI Taxonomy" id="1037355"/>
    <lineage>
        <taxon>Bacteria</taxon>
        <taxon>Pseudomonadati</taxon>
        <taxon>Bacteroidota</taxon>
        <taxon>Bacteroidia</taxon>
        <taxon>Bacteroidales</taxon>
        <taxon>Tannerellaceae</taxon>
        <taxon>Parabacteroides</taxon>
    </lineage>
</organism>
<evidence type="ECO:0000259" key="14">
    <source>
        <dbReference type="PROSITE" id="PS51384"/>
    </source>
</evidence>
<evidence type="ECO:0000313" key="15">
    <source>
        <dbReference type="EMBL" id="SKB54807.1"/>
    </source>
</evidence>
<dbReference type="SUPFAM" id="SSF52343">
    <property type="entry name" value="Ferredoxin reductase-like, C-terminal NADP-linked domain"/>
    <property type="match status" value="1"/>
</dbReference>
<dbReference type="SUPFAM" id="SSF63380">
    <property type="entry name" value="Riboflavin synthase domain-like"/>
    <property type="match status" value="1"/>
</dbReference>
<feature type="binding site" evidence="11 13">
    <location>
        <position position="245"/>
    </location>
    <ligand>
        <name>[2Fe-2S] cluster</name>
        <dbReference type="ChEBI" id="CHEBI:190135"/>
    </ligand>
</feature>
<feature type="binding site" evidence="11 12">
    <location>
        <begin position="78"/>
        <end position="79"/>
    </location>
    <ligand>
        <name>FAD</name>
        <dbReference type="ChEBI" id="CHEBI:57692"/>
    </ligand>
</feature>
<comment type="function">
    <text evidence="11">Responsible for channeling the electrons from the oxidation of dihydroorotate from the FMN redox center in the PyrD type B subunit to the ultimate electron acceptor NAD(+).</text>
</comment>
<keyword evidence="7 11" id="KW-0665">Pyrimidine biosynthesis</keyword>
<keyword evidence="6 11" id="KW-0274">FAD</keyword>
<dbReference type="GO" id="GO:0050660">
    <property type="term" value="F:flavin adenine dinucleotide binding"/>
    <property type="evidence" value="ECO:0007669"/>
    <property type="project" value="InterPro"/>
</dbReference>
<comment type="cofactor">
    <cofactor evidence="11 12">
        <name>FAD</name>
        <dbReference type="ChEBI" id="CHEBI:57692"/>
    </cofactor>
    <text evidence="11 12">Binds 1 FAD per subunit.</text>
</comment>
<dbReference type="HAMAP" id="MF_01211">
    <property type="entry name" value="DHODB_Fe_S_bind"/>
    <property type="match status" value="1"/>
</dbReference>
<feature type="domain" description="FAD-binding FR-type" evidence="14">
    <location>
        <begin position="3"/>
        <end position="103"/>
    </location>
</feature>
<evidence type="ECO:0000256" key="2">
    <source>
        <dbReference type="ARBA" id="ARBA00022448"/>
    </source>
</evidence>
<evidence type="ECO:0000256" key="3">
    <source>
        <dbReference type="ARBA" id="ARBA00022630"/>
    </source>
</evidence>
<evidence type="ECO:0000256" key="9">
    <source>
        <dbReference type="ARBA" id="ARBA00023004"/>
    </source>
</evidence>
<comment type="cofactor">
    <cofactor evidence="13">
        <name>[2Fe-2S] cluster</name>
        <dbReference type="ChEBI" id="CHEBI:190135"/>
    </cofactor>
    <text evidence="13">Binds 1 [2Fe-2S] cluster per subunit.</text>
</comment>
<dbReference type="InterPro" id="IPR037117">
    <property type="entry name" value="Dihydroorotate_DH_ele_sf"/>
</dbReference>
<dbReference type="GO" id="GO:0016491">
    <property type="term" value="F:oxidoreductase activity"/>
    <property type="evidence" value="ECO:0007669"/>
    <property type="project" value="InterPro"/>
</dbReference>
<dbReference type="EMBL" id="FUYQ01000010">
    <property type="protein sequence ID" value="SKB54807.1"/>
    <property type="molecule type" value="Genomic_DNA"/>
</dbReference>
<dbReference type="InterPro" id="IPR050353">
    <property type="entry name" value="PyrK_electron_transfer"/>
</dbReference>
<protein>
    <recommendedName>
        <fullName evidence="11">Dihydroorotate dehydrogenase B (NAD(+)), electron transfer subunit</fullName>
    </recommendedName>
    <alternativeName>
        <fullName evidence="11">Dihydroorotate oxidase B, electron transfer subunit</fullName>
    </alternativeName>
</protein>
<keyword evidence="4 11" id="KW-0001">2Fe-2S</keyword>
<proteinExistence type="inferred from homology"/>
<feature type="binding site" evidence="11 12">
    <location>
        <begin position="54"/>
        <end position="57"/>
    </location>
    <ligand>
        <name>FAD</name>
        <dbReference type="ChEBI" id="CHEBI:57692"/>
    </ligand>
</feature>
<evidence type="ECO:0000256" key="8">
    <source>
        <dbReference type="ARBA" id="ARBA00022982"/>
    </source>
</evidence>
<dbReference type="PROSITE" id="PS51384">
    <property type="entry name" value="FAD_FR"/>
    <property type="match status" value="1"/>
</dbReference>
<dbReference type="InterPro" id="IPR019480">
    <property type="entry name" value="Dihydroorotate_DH_Fe-S-bd"/>
</dbReference>
<keyword evidence="8 11" id="KW-0249">Electron transport</keyword>
<sequence>MKKYLLDLKVADNVRLHPNYCLLKLTSEETLPEMIPGQFVEVRVDGSSSTFLRRPISVNYVDKDRNELWLLVQLIGDGTRRMAEYRQGDTMNVVLPLGNGFTIPDSDQEEKNLLLVGGGVGTAPMLFLGAVLKSKGFHPIFLLGGRTQNDVLQLDDFAKFGDVCITTEDGSLGEKGFVTNHSILNTKLFDTIYTCGPKPMMVAVAKYAAGKDISCEVSLENTMACGFGACLCCVENTVEGHVCVCTEGPVFNTRKLKWQI</sequence>
<comment type="caution">
    <text evidence="11">Lacks conserved residue(s) required for the propagation of feature annotation.</text>
</comment>
<feature type="binding site" evidence="11 13">
    <location>
        <position position="230"/>
    </location>
    <ligand>
        <name>[2Fe-2S] cluster</name>
        <dbReference type="ChEBI" id="CHEBI:190135"/>
    </ligand>
</feature>
<dbReference type="InterPro" id="IPR012165">
    <property type="entry name" value="Cyt_c3_hydrogenase_gsu"/>
</dbReference>
<dbReference type="GO" id="GO:0051537">
    <property type="term" value="F:2 iron, 2 sulfur cluster binding"/>
    <property type="evidence" value="ECO:0007669"/>
    <property type="project" value="UniProtKB-KW"/>
</dbReference>
<dbReference type="PIRSF" id="PIRSF006816">
    <property type="entry name" value="Cyc3_hyd_g"/>
    <property type="match status" value="1"/>
</dbReference>
<accession>A0A1T5C5X4</accession>
<dbReference type="CDD" id="cd06218">
    <property type="entry name" value="DHOD_e_trans"/>
    <property type="match status" value="1"/>
</dbReference>